<evidence type="ECO:0000256" key="3">
    <source>
        <dbReference type="HAMAP-Rule" id="MF_01805"/>
    </source>
</evidence>
<sequence length="250" mass="29694">MEFKIMIDQFEGPLDLMLHLIHENKLDLFDLDMNVLTEQYLAYLNAMESLHLEIASEYLSELAALLEYKSKKLLPREKVEISEEYEEDHRDRLVARLLEYQRFKEVSQVLKQAYEHRQHRMEKPLSEESARWMNEPEEGELRCSPYDLVKAMKRVMQRMALTHPYETKMKVKEISVDDRVAQIRERLKDWEGKMSFAQLCSDCEDLRMVIVTFLALLDLIKYKVVLFHIDEAETIWIIKGEDAYEPAGSD</sequence>
<evidence type="ECO:0000256" key="2">
    <source>
        <dbReference type="ARBA" id="ARBA00044777"/>
    </source>
</evidence>
<dbReference type="GO" id="GO:0006260">
    <property type="term" value="P:DNA replication"/>
    <property type="evidence" value="ECO:0007669"/>
    <property type="project" value="UniProtKB-UniRule"/>
</dbReference>
<comment type="function">
    <text evidence="3">Participates in chromosomal partition during cell division. May act via the formation of a condensin-like complex containing Smc and ScpB that pull DNA away from mid-cell into both cell halves.</text>
</comment>
<dbReference type="GO" id="GO:0051301">
    <property type="term" value="P:cell division"/>
    <property type="evidence" value="ECO:0007669"/>
    <property type="project" value="UniProtKB-KW"/>
</dbReference>
<name>A0A9D2NUC9_9FIRM</name>
<proteinExistence type="inferred from homology"/>
<evidence type="ECO:0000313" key="4">
    <source>
        <dbReference type="EMBL" id="HJC37134.1"/>
    </source>
</evidence>
<dbReference type="HAMAP" id="MF_01805">
    <property type="entry name" value="ScpA"/>
    <property type="match status" value="1"/>
</dbReference>
<evidence type="ECO:0000313" key="5">
    <source>
        <dbReference type="Proteomes" id="UP000823896"/>
    </source>
</evidence>
<comment type="subcellular location">
    <subcellularLocation>
        <location evidence="3">Cytoplasm</location>
    </subcellularLocation>
    <text evidence="3">Associated with two foci at the outer edges of the nucleoid region in young cells, and at four foci within both cell halves in older cells.</text>
</comment>
<comment type="caution">
    <text evidence="4">The sequence shown here is derived from an EMBL/GenBank/DDBJ whole genome shotgun (WGS) entry which is preliminary data.</text>
</comment>
<evidence type="ECO:0000256" key="1">
    <source>
        <dbReference type="ARBA" id="ARBA00022829"/>
    </source>
</evidence>
<reference evidence="4" key="2">
    <citation type="submission" date="2021-04" db="EMBL/GenBank/DDBJ databases">
        <authorList>
            <person name="Gilroy R."/>
        </authorList>
    </citation>
    <scope>NUCLEOTIDE SEQUENCE</scope>
    <source>
        <strain evidence="4">CHK187-11901</strain>
    </source>
</reference>
<accession>A0A9D2NUC9</accession>
<keyword evidence="3" id="KW-0963">Cytoplasm</keyword>
<organism evidence="4 5">
    <name type="scientific">Candidatus Merdibacter merdavium</name>
    <dbReference type="NCBI Taxonomy" id="2838692"/>
    <lineage>
        <taxon>Bacteria</taxon>
        <taxon>Bacillati</taxon>
        <taxon>Bacillota</taxon>
        <taxon>Erysipelotrichia</taxon>
        <taxon>Erysipelotrichales</taxon>
        <taxon>Erysipelotrichaceae</taxon>
        <taxon>Merdibacter</taxon>
    </lineage>
</organism>
<dbReference type="Gene3D" id="6.10.250.2410">
    <property type="match status" value="1"/>
</dbReference>
<dbReference type="EMBL" id="DWWM01000055">
    <property type="protein sequence ID" value="HJC37134.1"/>
    <property type="molecule type" value="Genomic_DNA"/>
</dbReference>
<comment type="subunit">
    <text evidence="3">Component of a cohesin-like complex composed of ScpA, ScpB and the Smc homodimer, in which ScpA and ScpB bind to the head domain of Smc. The presence of the three proteins is required for the association of the complex with DNA.</text>
</comment>
<dbReference type="GO" id="GO:0007059">
    <property type="term" value="P:chromosome segregation"/>
    <property type="evidence" value="ECO:0007669"/>
    <property type="project" value="UniProtKB-UniRule"/>
</dbReference>
<keyword evidence="3" id="KW-0131">Cell cycle</keyword>
<dbReference type="InterPro" id="IPR003768">
    <property type="entry name" value="ScpA"/>
</dbReference>
<gene>
    <name evidence="3" type="primary">scpA</name>
    <name evidence="4" type="ORF">H9702_08430</name>
</gene>
<protein>
    <recommendedName>
        <fullName evidence="2 3">Segregation and condensation protein A</fullName>
    </recommendedName>
</protein>
<dbReference type="Pfam" id="PF02616">
    <property type="entry name" value="SMC_ScpA"/>
    <property type="match status" value="1"/>
</dbReference>
<dbReference type="PANTHER" id="PTHR33969:SF2">
    <property type="entry name" value="SEGREGATION AND CONDENSATION PROTEIN A"/>
    <property type="match status" value="1"/>
</dbReference>
<reference evidence="4" key="1">
    <citation type="journal article" date="2021" name="PeerJ">
        <title>Extensive microbial diversity within the chicken gut microbiome revealed by metagenomics and culture.</title>
        <authorList>
            <person name="Gilroy R."/>
            <person name="Ravi A."/>
            <person name="Getino M."/>
            <person name="Pursley I."/>
            <person name="Horton D.L."/>
            <person name="Alikhan N.F."/>
            <person name="Baker D."/>
            <person name="Gharbi K."/>
            <person name="Hall N."/>
            <person name="Watson M."/>
            <person name="Adriaenssens E.M."/>
            <person name="Foster-Nyarko E."/>
            <person name="Jarju S."/>
            <person name="Secka A."/>
            <person name="Antonio M."/>
            <person name="Oren A."/>
            <person name="Chaudhuri R.R."/>
            <person name="La Ragione R."/>
            <person name="Hildebrand F."/>
            <person name="Pallen M.J."/>
        </authorList>
    </citation>
    <scope>NUCLEOTIDE SEQUENCE</scope>
    <source>
        <strain evidence="4">CHK187-11901</strain>
    </source>
</reference>
<dbReference type="PANTHER" id="PTHR33969">
    <property type="entry name" value="SEGREGATION AND CONDENSATION PROTEIN A"/>
    <property type="match status" value="1"/>
</dbReference>
<comment type="similarity">
    <text evidence="3">Belongs to the ScpA family.</text>
</comment>
<dbReference type="GO" id="GO:0005737">
    <property type="term" value="C:cytoplasm"/>
    <property type="evidence" value="ECO:0007669"/>
    <property type="project" value="UniProtKB-SubCell"/>
</dbReference>
<dbReference type="AlphaFoldDB" id="A0A9D2NUC9"/>
<keyword evidence="1 3" id="KW-0159">Chromosome partition</keyword>
<keyword evidence="3" id="KW-0132">Cell division</keyword>
<dbReference type="Proteomes" id="UP000823896">
    <property type="component" value="Unassembled WGS sequence"/>
</dbReference>